<gene>
    <name evidence="6" type="ORF">AU192_19745</name>
</gene>
<evidence type="ECO:0000256" key="2">
    <source>
        <dbReference type="ARBA" id="ARBA00022448"/>
    </source>
</evidence>
<dbReference type="Pfam" id="PF00005">
    <property type="entry name" value="ABC_tran"/>
    <property type="match status" value="1"/>
</dbReference>
<dbReference type="SUPFAM" id="SSF52540">
    <property type="entry name" value="P-loop containing nucleoside triphosphate hydrolases"/>
    <property type="match status" value="1"/>
</dbReference>
<dbReference type="InterPro" id="IPR003439">
    <property type="entry name" value="ABC_transporter-like_ATP-bd"/>
</dbReference>
<keyword evidence="7" id="KW-1185">Reference proteome</keyword>
<keyword evidence="2" id="KW-0813">Transport</keyword>
<keyword evidence="4 6" id="KW-0067">ATP-binding</keyword>
<dbReference type="Gene3D" id="3.40.50.300">
    <property type="entry name" value="P-loop containing nucleotide triphosphate hydrolases"/>
    <property type="match status" value="1"/>
</dbReference>
<dbReference type="PROSITE" id="PS00211">
    <property type="entry name" value="ABC_TRANSPORTER_1"/>
    <property type="match status" value="1"/>
</dbReference>
<evidence type="ECO:0000313" key="7">
    <source>
        <dbReference type="Proteomes" id="UP000053707"/>
    </source>
</evidence>
<dbReference type="PANTHER" id="PTHR43335">
    <property type="entry name" value="ABC TRANSPORTER, ATP-BINDING PROTEIN"/>
    <property type="match status" value="1"/>
</dbReference>
<dbReference type="GO" id="GO:0016887">
    <property type="term" value="F:ATP hydrolysis activity"/>
    <property type="evidence" value="ECO:0007669"/>
    <property type="project" value="InterPro"/>
</dbReference>
<name>A0A101A3I4_9MYCO</name>
<dbReference type="AlphaFoldDB" id="A0A101A3I4"/>
<dbReference type="PROSITE" id="PS50893">
    <property type="entry name" value="ABC_TRANSPORTER_2"/>
    <property type="match status" value="1"/>
</dbReference>
<evidence type="ECO:0000256" key="1">
    <source>
        <dbReference type="ARBA" id="ARBA00005417"/>
    </source>
</evidence>
<proteinExistence type="inferred from homology"/>
<evidence type="ECO:0000259" key="5">
    <source>
        <dbReference type="PROSITE" id="PS50893"/>
    </source>
</evidence>
<keyword evidence="3" id="KW-0547">Nucleotide-binding</keyword>
<dbReference type="InterPro" id="IPR027417">
    <property type="entry name" value="P-loop_NTPase"/>
</dbReference>
<sequence length="230" mass="24888">MIEVVGLTKSFGPHRAVDDVTVTFPAGSVTALLGLNGAGKTTLLRLLAGLTRPDSGTISVCGQRPGHDPRLLGFHLGPTSMNPRHTVQRHLFWLAALSGIDGARLDEVVRETELHDYRSMRIDRLSLGMRQRVAIAATLLADPQTLLFDEPLNGLDVPGIVWFRSLLRQLADQGRTVVVATHLLGEVALTADHVAVLSRGRMQAAGELSQLTPIGADARQWLEETLLECA</sequence>
<feature type="domain" description="ABC transporter" evidence="5">
    <location>
        <begin position="2"/>
        <end position="224"/>
    </location>
</feature>
<dbReference type="PANTHER" id="PTHR43335:SF4">
    <property type="entry name" value="ABC TRANSPORTER, ATP-BINDING PROTEIN"/>
    <property type="match status" value="1"/>
</dbReference>
<comment type="similarity">
    <text evidence="1">Belongs to the ABC transporter superfamily.</text>
</comment>
<reference evidence="6 7" key="1">
    <citation type="submission" date="2016-01" db="EMBL/GenBank/DDBJ databases">
        <authorList>
            <consortium name="TB Trials Study Group"/>
            <person name="Sutton G."/>
            <person name="Brinkac L."/>
            <person name="Sanka R."/>
            <person name="Adams M."/>
            <person name="Lau E.L."/>
            <person name="Macaden R."/>
            <person name="Grewal H.M.S."/>
        </authorList>
    </citation>
    <scope>NUCLEOTIDE SEQUENCE [LARGE SCALE GENOMIC DNA]</scope>
    <source>
        <strain evidence="6 7">IS-1744</strain>
    </source>
</reference>
<dbReference type="GO" id="GO:0005524">
    <property type="term" value="F:ATP binding"/>
    <property type="evidence" value="ECO:0007669"/>
    <property type="project" value="UniProtKB-KW"/>
</dbReference>
<protein>
    <submittedName>
        <fullName evidence="6">Multidrug ABC transporter ATP-binding protein</fullName>
    </submittedName>
</protein>
<dbReference type="EMBL" id="LQIR01000034">
    <property type="protein sequence ID" value="KUI12309.1"/>
    <property type="molecule type" value="Genomic_DNA"/>
</dbReference>
<comment type="caution">
    <text evidence="6">The sequence shown here is derived from an EMBL/GenBank/DDBJ whole genome shotgun (WGS) entry which is preliminary data.</text>
</comment>
<dbReference type="Proteomes" id="UP000053707">
    <property type="component" value="Unassembled WGS sequence"/>
</dbReference>
<dbReference type="SMART" id="SM00382">
    <property type="entry name" value="AAA"/>
    <property type="match status" value="1"/>
</dbReference>
<dbReference type="InterPro" id="IPR003593">
    <property type="entry name" value="AAA+_ATPase"/>
</dbReference>
<dbReference type="RefSeq" id="WP_064398405.1">
    <property type="nucleotide sequence ID" value="NZ_LQIR01000034.1"/>
</dbReference>
<accession>A0A101A3I4</accession>
<evidence type="ECO:0000256" key="4">
    <source>
        <dbReference type="ARBA" id="ARBA00022840"/>
    </source>
</evidence>
<evidence type="ECO:0000256" key="3">
    <source>
        <dbReference type="ARBA" id="ARBA00022741"/>
    </source>
</evidence>
<evidence type="ECO:0000313" key="6">
    <source>
        <dbReference type="EMBL" id="KUI12309.1"/>
    </source>
</evidence>
<dbReference type="InterPro" id="IPR017871">
    <property type="entry name" value="ABC_transporter-like_CS"/>
</dbReference>
<organism evidence="6 7">
    <name type="scientific">Mycobacterium lehmannii</name>
    <dbReference type="NCBI Taxonomy" id="2048550"/>
    <lineage>
        <taxon>Bacteria</taxon>
        <taxon>Bacillati</taxon>
        <taxon>Actinomycetota</taxon>
        <taxon>Actinomycetes</taxon>
        <taxon>Mycobacteriales</taxon>
        <taxon>Mycobacteriaceae</taxon>
        <taxon>Mycobacterium</taxon>
    </lineage>
</organism>